<keyword evidence="7" id="KW-0418">Kinase</keyword>
<keyword evidence="2" id="KW-0813">Transport</keyword>
<evidence type="ECO:0000256" key="8">
    <source>
        <dbReference type="ARBA" id="ARBA00037387"/>
    </source>
</evidence>
<evidence type="ECO:0000256" key="6">
    <source>
        <dbReference type="ARBA" id="ARBA00022683"/>
    </source>
</evidence>
<dbReference type="Gene3D" id="3.40.930.10">
    <property type="entry name" value="Mannitol-specific EII, Chain A"/>
    <property type="match status" value="1"/>
</dbReference>
<dbReference type="InterPro" id="IPR051351">
    <property type="entry name" value="Ascorbate-PTS_EIIA_comp"/>
</dbReference>
<evidence type="ECO:0000256" key="4">
    <source>
        <dbReference type="ARBA" id="ARBA00022553"/>
    </source>
</evidence>
<evidence type="ECO:0000256" key="1">
    <source>
        <dbReference type="ARBA" id="ARBA00004496"/>
    </source>
</evidence>
<evidence type="ECO:0000313" key="13">
    <source>
        <dbReference type="Proteomes" id="UP000030012"/>
    </source>
</evidence>
<evidence type="ECO:0000256" key="7">
    <source>
        <dbReference type="ARBA" id="ARBA00022777"/>
    </source>
</evidence>
<feature type="domain" description="PTS EIIA type-2" evidence="11">
    <location>
        <begin position="4"/>
        <end position="147"/>
    </location>
</feature>
<gene>
    <name evidence="12" type="primary">cmtB</name>
    <name evidence="12" type="ORF">Z968_08470</name>
</gene>
<dbReference type="InterPro" id="IPR016152">
    <property type="entry name" value="PTrfase/Anion_transptr"/>
</dbReference>
<reference evidence="12 13" key="1">
    <citation type="submission" date="2014-01" db="EMBL/GenBank/DDBJ databases">
        <title>Plasmidome dynamics in the species complex Clostridium novyi sensu lato converts strains of independent lineages into distinctly different pathogens.</title>
        <authorList>
            <person name="Skarin H."/>
            <person name="Segerman B."/>
        </authorList>
    </citation>
    <scope>NUCLEOTIDE SEQUENCE [LARGE SCALE GENOMIC DNA]</scope>
    <source>
        <strain evidence="12 13">4552</strain>
    </source>
</reference>
<evidence type="ECO:0000313" key="12">
    <source>
        <dbReference type="EMBL" id="KGM95681.1"/>
    </source>
</evidence>
<evidence type="ECO:0000256" key="9">
    <source>
        <dbReference type="ARBA" id="ARBA00041175"/>
    </source>
</evidence>
<keyword evidence="4" id="KW-0597">Phosphoprotein</keyword>
<name>A0A0A0I5U8_CLONO</name>
<proteinExistence type="predicted"/>
<dbReference type="InterPro" id="IPR002178">
    <property type="entry name" value="PTS_EIIA_type-2_dom"/>
</dbReference>
<evidence type="ECO:0000256" key="3">
    <source>
        <dbReference type="ARBA" id="ARBA00022490"/>
    </source>
</evidence>
<dbReference type="PROSITE" id="PS51094">
    <property type="entry name" value="PTS_EIIA_TYPE_2"/>
    <property type="match status" value="1"/>
</dbReference>
<dbReference type="Proteomes" id="UP000030012">
    <property type="component" value="Unassembled WGS sequence"/>
</dbReference>
<dbReference type="GO" id="GO:0016301">
    <property type="term" value="F:kinase activity"/>
    <property type="evidence" value="ECO:0007669"/>
    <property type="project" value="UniProtKB-KW"/>
</dbReference>
<keyword evidence="6" id="KW-0598">Phosphotransferase system</keyword>
<evidence type="ECO:0000259" key="11">
    <source>
        <dbReference type="PROSITE" id="PS51094"/>
    </source>
</evidence>
<protein>
    <recommendedName>
        <fullName evidence="9">Ascorbate-specific PTS system EIIA component</fullName>
    </recommendedName>
    <alternativeName>
        <fullName evidence="10">Ascorbate-specific phosphotransferase enzyme IIA component</fullName>
    </alternativeName>
</protein>
<evidence type="ECO:0000256" key="10">
    <source>
        <dbReference type="ARBA" id="ARBA00042072"/>
    </source>
</evidence>
<accession>A0A0A0I5U8</accession>
<dbReference type="GO" id="GO:0009401">
    <property type="term" value="P:phosphoenolpyruvate-dependent sugar phosphotransferase system"/>
    <property type="evidence" value="ECO:0007669"/>
    <property type="project" value="UniProtKB-KW"/>
</dbReference>
<evidence type="ECO:0000256" key="2">
    <source>
        <dbReference type="ARBA" id="ARBA00022448"/>
    </source>
</evidence>
<dbReference type="CDD" id="cd00211">
    <property type="entry name" value="PTS_IIA_fru"/>
    <property type="match status" value="1"/>
</dbReference>
<keyword evidence="3" id="KW-0963">Cytoplasm</keyword>
<dbReference type="PANTHER" id="PTHR36203">
    <property type="entry name" value="ASCORBATE-SPECIFIC PTS SYSTEM EIIA COMPONENT"/>
    <property type="match status" value="1"/>
</dbReference>
<sequence length="148" mass="16856">MLSEVIMPEVIKLNAECSKWEEAIGIGVEILIEKGYVEHSYEEAILEKLKELGPYMVVTPNIVLPHARPENGVNKTSLSLVTLKNPINFGNKENDPVKLIITIASENNRDHIEFLAEIVDLLRNKEDLEKIFKTDSKEEVINILKKYN</sequence>
<evidence type="ECO:0000256" key="5">
    <source>
        <dbReference type="ARBA" id="ARBA00022679"/>
    </source>
</evidence>
<dbReference type="RefSeq" id="WP_039255588.1">
    <property type="nucleotide sequence ID" value="NZ_JENJ01000034.1"/>
</dbReference>
<dbReference type="PANTHER" id="PTHR36203:SF1">
    <property type="entry name" value="ASCORBATE-SPECIFIC PTS SYSTEM EIIA COMPONENT"/>
    <property type="match status" value="1"/>
</dbReference>
<comment type="function">
    <text evidence="8">The phosphoenolpyruvate-dependent sugar phosphotransferase system (sugar PTS), a major carbohydrate active transport system, catalyzes the phosphorylation of incoming sugar substrates concomitantly with their translocation across the cell membrane. The enzyme II UlaABC PTS system is involved in ascorbate transport.</text>
</comment>
<comment type="caution">
    <text evidence="12">The sequence shown here is derived from an EMBL/GenBank/DDBJ whole genome shotgun (WGS) entry which is preliminary data.</text>
</comment>
<dbReference type="AlphaFoldDB" id="A0A0A0I5U8"/>
<dbReference type="OrthoDB" id="369398at2"/>
<keyword evidence="5" id="KW-0808">Transferase</keyword>
<dbReference type="EMBL" id="JENJ01000034">
    <property type="protein sequence ID" value="KGM95681.1"/>
    <property type="molecule type" value="Genomic_DNA"/>
</dbReference>
<dbReference type="GO" id="GO:0005737">
    <property type="term" value="C:cytoplasm"/>
    <property type="evidence" value="ECO:0007669"/>
    <property type="project" value="UniProtKB-SubCell"/>
</dbReference>
<dbReference type="SUPFAM" id="SSF55804">
    <property type="entry name" value="Phoshotransferase/anion transport protein"/>
    <property type="match status" value="1"/>
</dbReference>
<dbReference type="Pfam" id="PF00359">
    <property type="entry name" value="PTS_EIIA_2"/>
    <property type="match status" value="1"/>
</dbReference>
<organism evidence="12 13">
    <name type="scientific">Clostridium novyi A str. 4552</name>
    <dbReference type="NCBI Taxonomy" id="1444289"/>
    <lineage>
        <taxon>Bacteria</taxon>
        <taxon>Bacillati</taxon>
        <taxon>Bacillota</taxon>
        <taxon>Clostridia</taxon>
        <taxon>Eubacteriales</taxon>
        <taxon>Clostridiaceae</taxon>
        <taxon>Clostridium</taxon>
    </lineage>
</organism>
<comment type="subcellular location">
    <subcellularLocation>
        <location evidence="1">Cytoplasm</location>
    </subcellularLocation>
</comment>